<evidence type="ECO:0000259" key="16">
    <source>
        <dbReference type="Pfam" id="PF18086"/>
    </source>
</evidence>
<dbReference type="SUPFAM" id="SSF56059">
    <property type="entry name" value="Glutathione synthetase ATP-binding domain-like"/>
    <property type="match status" value="1"/>
</dbReference>
<dbReference type="Pfam" id="PF00328">
    <property type="entry name" value="His_Phos_2"/>
    <property type="match status" value="1"/>
</dbReference>
<dbReference type="GO" id="GO:0006020">
    <property type="term" value="P:inositol metabolic process"/>
    <property type="evidence" value="ECO:0007669"/>
    <property type="project" value="TreeGrafter"/>
</dbReference>
<dbReference type="GO" id="GO:0052723">
    <property type="term" value="F:inositol hexakisphosphate 1-kinase activity"/>
    <property type="evidence" value="ECO:0007669"/>
    <property type="project" value="UniProtKB-ARBA"/>
</dbReference>
<dbReference type="GO" id="GO:0005829">
    <property type="term" value="C:cytosol"/>
    <property type="evidence" value="ECO:0007669"/>
    <property type="project" value="TreeGrafter"/>
</dbReference>
<dbReference type="InterPro" id="IPR029033">
    <property type="entry name" value="His_PPase_superfam"/>
</dbReference>
<dbReference type="EMBL" id="GG745380">
    <property type="protein sequence ID" value="KNE72530.1"/>
    <property type="molecule type" value="Genomic_DNA"/>
</dbReference>
<comment type="catalytic activity">
    <reaction evidence="11">
        <text>5-diphospho-1D-myo-inositol 1,2,3,4,6-pentakisphosphate + ATP + H(+) = 1,5-bis(diphospho)-1D-myo-inositol 2,3,4,6-tetrakisphosphate + ADP</text>
        <dbReference type="Rhea" id="RHEA:10276"/>
        <dbReference type="ChEBI" id="CHEBI:15378"/>
        <dbReference type="ChEBI" id="CHEBI:30616"/>
        <dbReference type="ChEBI" id="CHEBI:58628"/>
        <dbReference type="ChEBI" id="CHEBI:77983"/>
        <dbReference type="ChEBI" id="CHEBI:456216"/>
        <dbReference type="EC" id="2.7.4.24"/>
    </reaction>
    <physiologicalReaction direction="left-to-right" evidence="11">
        <dbReference type="Rhea" id="RHEA:10277"/>
    </physiologicalReaction>
</comment>
<keyword evidence="18" id="KW-1185">Reference proteome</keyword>
<evidence type="ECO:0000256" key="11">
    <source>
        <dbReference type="ARBA" id="ARBA00033696"/>
    </source>
</evidence>
<evidence type="ECO:0000256" key="14">
    <source>
        <dbReference type="RuleBase" id="RU365032"/>
    </source>
</evidence>
<evidence type="ECO:0000313" key="18">
    <source>
        <dbReference type="Proteomes" id="UP000054350"/>
    </source>
</evidence>
<dbReference type="Proteomes" id="UP000054350">
    <property type="component" value="Unassembled WGS sequence"/>
</dbReference>
<accession>A0A0L0TCY1</accession>
<evidence type="ECO:0000256" key="4">
    <source>
        <dbReference type="ARBA" id="ARBA00022490"/>
    </source>
</evidence>
<dbReference type="Pfam" id="PF18086">
    <property type="entry name" value="PPIP5K2_N"/>
    <property type="match status" value="1"/>
</dbReference>
<dbReference type="Gene3D" id="3.40.50.1240">
    <property type="entry name" value="Phosphoglycerate mutase-like"/>
    <property type="match status" value="1"/>
</dbReference>
<evidence type="ECO:0000256" key="13">
    <source>
        <dbReference type="ARBA" id="ARBA00071668"/>
    </source>
</evidence>
<sequence>MATRSSTPTSSPVPSPTPLRARVMSGGSVGQGQSRDSSAKLVIGVCAMDAKARSKPMRNILNRLVATGEFEVQIFGDKVILDEDVADWPSCNFLISFFSQGFPLDKAIQYVALRRPYLVNDLVLQKVLFDRRLVLSILDKIGVLTPRRVLVNRGAPPIFDDDVLQKVRRNSIEQVDQDTLVVDGVTMTKPFVEKPVSGEDHNIYVYFHSSQGGGCRKLFRKIANKSSEFAPDVWKIRNGGSFIYEQFMDVDNAEDVKTYTIGPTFAHAETRKSPVVDGVVQRNHDGKEIRYITQLSVEEREVSRRVCMAFGQTICGFDLLRASGQSYVIDVNGWSFVKGNEVYYEKCASILRKLFLSTAKRKRKSLMLTKDVSMESQWRMKGFFSVIRHGDRTPKLKKKFNFKSAPFRALLDGGSDEVILKGQDQLARVAVAAEQALAKGLEDRDKLQLMLALLHQKELNDDTKVQVKPSWSKTQEGVLEKLQVIVKWGGMFTHAGHYQSKDLGENLRKDLRLINRELLQDVVVYSASEQRVVQTAKVFMEAFLDGDAAASAIDGDPPGTPVLPPIEVRKDMLDDSNAAKEKMEAVKAQLKIYSNLRIAGVDDPAAFLDDLMTTMRELRDIFRYNFATLPVETLQPTWCCGETPALFRERWEKLFHEFCDSKVLDPSKASELHDSLKFDALHNRVFVSHIFSRHDEFGRPVPSPDADSISSRSRPASVMTLAVPPAGIAGTPRTSSPLDQHFPVSSSSSMIIPSLAPAGAVAGHPSAATEDHYPAVLRSLFRKSKRFFDFVAPSEYGLTADDKKSIGLLTSQTLVRQIVADLKACKDDSASRARTRLYFTKESHVHTLLNLVAACGVPLKVSPAELDELDYLTQITFELYERARGLGAEPSDKEYSVRISFSPGTFCAELVDLHVDPVLHAITAAPKRDLTDHVQLDEVIGCLVRLLEQCPVSGTAAVNGGASVNATETGVETAAAK</sequence>
<comment type="similarity">
    <text evidence="2 14">Belongs to the histidine acid phosphatase family. VIP1 subfamily.</text>
</comment>
<feature type="domain" description="VIP1 N-terminal" evidence="16">
    <location>
        <begin position="42"/>
        <end position="130"/>
    </location>
</feature>
<evidence type="ECO:0000256" key="12">
    <source>
        <dbReference type="ARBA" id="ARBA00034629"/>
    </source>
</evidence>
<dbReference type="Gene3D" id="3.40.50.11950">
    <property type="match status" value="1"/>
</dbReference>
<dbReference type="eggNOG" id="KOG1057">
    <property type="taxonomic scope" value="Eukaryota"/>
</dbReference>
<dbReference type="EC" id="2.7.4.24" evidence="3 14"/>
<evidence type="ECO:0000256" key="8">
    <source>
        <dbReference type="ARBA" id="ARBA00022777"/>
    </source>
</evidence>
<keyword evidence="5" id="KW-0597">Phosphoprotein</keyword>
<dbReference type="InterPro" id="IPR000560">
    <property type="entry name" value="His_Pase_clade-2"/>
</dbReference>
<dbReference type="PANTHER" id="PTHR12750">
    <property type="entry name" value="DIPHOSPHOINOSITOL PENTAKISPHOSPHATE KINASE"/>
    <property type="match status" value="1"/>
</dbReference>
<evidence type="ECO:0000256" key="3">
    <source>
        <dbReference type="ARBA" id="ARBA00012893"/>
    </source>
</evidence>
<dbReference type="Gene3D" id="3.30.470.20">
    <property type="entry name" value="ATP-grasp fold, B domain"/>
    <property type="match status" value="1"/>
</dbReference>
<dbReference type="GO" id="GO:0005524">
    <property type="term" value="F:ATP binding"/>
    <property type="evidence" value="ECO:0007669"/>
    <property type="project" value="UniProtKB-KW"/>
</dbReference>
<proteinExistence type="inferred from homology"/>
<evidence type="ECO:0000256" key="6">
    <source>
        <dbReference type="ARBA" id="ARBA00022679"/>
    </source>
</evidence>
<dbReference type="STRING" id="578462.A0A0L0TCY1"/>
<dbReference type="OMA" id="AQIWACS"/>
<evidence type="ECO:0000256" key="7">
    <source>
        <dbReference type="ARBA" id="ARBA00022741"/>
    </source>
</evidence>
<evidence type="ECO:0000256" key="15">
    <source>
        <dbReference type="SAM" id="MobiDB-lite"/>
    </source>
</evidence>
<name>A0A0L0TCY1_ALLM3</name>
<protein>
    <recommendedName>
        <fullName evidence="13 14">Inositol hexakisphosphate and diphosphoinositol-pentakisphosphate kinase</fullName>
        <ecNumber evidence="3 14">2.7.4.24</ecNumber>
    </recommendedName>
</protein>
<dbReference type="AlphaFoldDB" id="A0A0L0TCY1"/>
<feature type="compositionally biased region" description="Low complexity" evidence="15">
    <location>
        <begin position="1"/>
        <end position="10"/>
    </location>
</feature>
<evidence type="ECO:0000256" key="10">
    <source>
        <dbReference type="ARBA" id="ARBA00023212"/>
    </source>
</evidence>
<dbReference type="GO" id="GO:0005856">
    <property type="term" value="C:cytoskeleton"/>
    <property type="evidence" value="ECO:0007669"/>
    <property type="project" value="UniProtKB-SubCell"/>
</dbReference>
<dbReference type="InterPro" id="IPR040557">
    <property type="entry name" value="VIP1_N"/>
</dbReference>
<reference evidence="17 18" key="1">
    <citation type="submission" date="2009-11" db="EMBL/GenBank/DDBJ databases">
        <title>Annotation of Allomyces macrogynus ATCC 38327.</title>
        <authorList>
            <consortium name="The Broad Institute Genome Sequencing Platform"/>
            <person name="Russ C."/>
            <person name="Cuomo C."/>
            <person name="Burger G."/>
            <person name="Gray M.W."/>
            <person name="Holland P.W.H."/>
            <person name="King N."/>
            <person name="Lang F.B.F."/>
            <person name="Roger A.J."/>
            <person name="Ruiz-Trillo I."/>
            <person name="Young S.K."/>
            <person name="Zeng Q."/>
            <person name="Gargeya S."/>
            <person name="Fitzgerald M."/>
            <person name="Haas B."/>
            <person name="Abouelleil A."/>
            <person name="Alvarado L."/>
            <person name="Arachchi H.M."/>
            <person name="Berlin A."/>
            <person name="Chapman S.B."/>
            <person name="Gearin G."/>
            <person name="Goldberg J."/>
            <person name="Griggs A."/>
            <person name="Gujja S."/>
            <person name="Hansen M."/>
            <person name="Heiman D."/>
            <person name="Howarth C."/>
            <person name="Larimer J."/>
            <person name="Lui A."/>
            <person name="MacDonald P.J.P."/>
            <person name="McCowen C."/>
            <person name="Montmayeur A."/>
            <person name="Murphy C."/>
            <person name="Neiman D."/>
            <person name="Pearson M."/>
            <person name="Priest M."/>
            <person name="Roberts A."/>
            <person name="Saif S."/>
            <person name="Shea T."/>
            <person name="Sisk P."/>
            <person name="Stolte C."/>
            <person name="Sykes S."/>
            <person name="Wortman J."/>
            <person name="Nusbaum C."/>
            <person name="Birren B."/>
        </authorList>
    </citation>
    <scope>NUCLEOTIDE SEQUENCE [LARGE SCALE GENOMIC DNA]</scope>
    <source>
        <strain evidence="17 18">ATCC 38327</strain>
    </source>
</reference>
<dbReference type="PANTHER" id="PTHR12750:SF9">
    <property type="entry name" value="INOSITOL HEXAKISPHOSPHATE AND DIPHOSPHOINOSITOL-PENTAKISPHOSPHATE KINASE"/>
    <property type="match status" value="1"/>
</dbReference>
<evidence type="ECO:0000256" key="2">
    <source>
        <dbReference type="ARBA" id="ARBA00005609"/>
    </source>
</evidence>
<reference evidence="18" key="2">
    <citation type="submission" date="2009-11" db="EMBL/GenBank/DDBJ databases">
        <title>The Genome Sequence of Allomyces macrogynus strain ATCC 38327.</title>
        <authorList>
            <consortium name="The Broad Institute Genome Sequencing Platform"/>
            <person name="Russ C."/>
            <person name="Cuomo C."/>
            <person name="Shea T."/>
            <person name="Young S.K."/>
            <person name="Zeng Q."/>
            <person name="Koehrsen M."/>
            <person name="Haas B."/>
            <person name="Borodovsky M."/>
            <person name="Guigo R."/>
            <person name="Alvarado L."/>
            <person name="Berlin A."/>
            <person name="Borenstein D."/>
            <person name="Chen Z."/>
            <person name="Engels R."/>
            <person name="Freedman E."/>
            <person name="Gellesch M."/>
            <person name="Goldberg J."/>
            <person name="Griggs A."/>
            <person name="Gujja S."/>
            <person name="Heiman D."/>
            <person name="Hepburn T."/>
            <person name="Howarth C."/>
            <person name="Jen D."/>
            <person name="Larson L."/>
            <person name="Lewis B."/>
            <person name="Mehta T."/>
            <person name="Park D."/>
            <person name="Pearson M."/>
            <person name="Roberts A."/>
            <person name="Saif S."/>
            <person name="Shenoy N."/>
            <person name="Sisk P."/>
            <person name="Stolte C."/>
            <person name="Sykes S."/>
            <person name="Walk T."/>
            <person name="White J."/>
            <person name="Yandava C."/>
            <person name="Burger G."/>
            <person name="Gray M.W."/>
            <person name="Holland P.W.H."/>
            <person name="King N."/>
            <person name="Lang F.B.F."/>
            <person name="Roger A.J."/>
            <person name="Ruiz-Trillo I."/>
            <person name="Lander E."/>
            <person name="Nusbaum C."/>
        </authorList>
    </citation>
    <scope>NUCLEOTIDE SEQUENCE [LARGE SCALE GENOMIC DNA]</scope>
    <source>
        <strain evidence="18">ATCC 38327</strain>
    </source>
</reference>
<feature type="compositionally biased region" description="Low complexity" evidence="15">
    <location>
        <begin position="22"/>
        <end position="35"/>
    </location>
</feature>
<dbReference type="FunFam" id="3.30.470.20:FF:000036">
    <property type="entry name" value="Inositol hexakisphosphate and diphosphoinositol-pentakisphosphate kinase"/>
    <property type="match status" value="1"/>
</dbReference>
<dbReference type="GO" id="GO:0032958">
    <property type="term" value="P:inositol phosphate biosynthetic process"/>
    <property type="evidence" value="ECO:0007669"/>
    <property type="project" value="TreeGrafter"/>
</dbReference>
<keyword evidence="9 14" id="KW-0067">ATP-binding</keyword>
<evidence type="ECO:0000256" key="5">
    <source>
        <dbReference type="ARBA" id="ARBA00022553"/>
    </source>
</evidence>
<dbReference type="SUPFAM" id="SSF53254">
    <property type="entry name" value="Phosphoglycerate mutase-like"/>
    <property type="match status" value="1"/>
</dbReference>
<dbReference type="InterPro" id="IPR037446">
    <property type="entry name" value="His_Pase_VIP1"/>
</dbReference>
<keyword evidence="8 14" id="KW-0418">Kinase</keyword>
<keyword evidence="10" id="KW-0206">Cytoskeleton</keyword>
<evidence type="ECO:0000256" key="1">
    <source>
        <dbReference type="ARBA" id="ARBA00004245"/>
    </source>
</evidence>
<keyword evidence="6 14" id="KW-0808">Transferase</keyword>
<dbReference type="GO" id="GO:0033857">
    <property type="term" value="F:5-diphosphoinositol pentakisphosphate 1-kinase activity"/>
    <property type="evidence" value="ECO:0007669"/>
    <property type="project" value="TreeGrafter"/>
</dbReference>
<comment type="function">
    <text evidence="14">Bifunctional inositol kinase that acts in concert with the IP6K kinases to synthesize the diphosphate group-containing inositol pyrophosphates diphosphoinositol pentakisphosphate, PP-InsP5, and bis-diphosphoinositol tetrakisphosphate, (PP)2-InsP4. PP-InsP5 and (PP)2-InsP4, also respectively called InsP7 and InsP8, may regulate a variety of cellular processes, including apoptosis, vesicle trafficking, cytoskeletal dynamics, and exocytosis. Phosphorylates inositol hexakisphosphate (InsP6).</text>
</comment>
<evidence type="ECO:0000313" key="17">
    <source>
        <dbReference type="EMBL" id="KNE72530.1"/>
    </source>
</evidence>
<dbReference type="VEuPathDB" id="FungiDB:AMAG_16574"/>
<dbReference type="OrthoDB" id="18042at2759"/>
<comment type="subcellular location">
    <subcellularLocation>
        <location evidence="1 14">Cytoplasm</location>
        <location evidence="1 14">Cytoskeleton</location>
    </subcellularLocation>
</comment>
<dbReference type="FunFam" id="3.40.50.11950:FF:000002">
    <property type="entry name" value="Inositol hexakisphosphate and diphosphoinositol-pentakisphosphate kinase"/>
    <property type="match status" value="1"/>
</dbReference>
<dbReference type="GO" id="GO:0052843">
    <property type="term" value="F:inositol-1-diphosphate-2,3,4,5,6-pentakisphosphate diphosphatase activity"/>
    <property type="evidence" value="ECO:0007669"/>
    <property type="project" value="UniProtKB-ARBA"/>
</dbReference>
<keyword evidence="7 14" id="KW-0547">Nucleotide-binding</keyword>
<organism evidence="17 18">
    <name type="scientific">Allomyces macrogynus (strain ATCC 38327)</name>
    <name type="common">Allomyces javanicus var. macrogynus</name>
    <dbReference type="NCBI Taxonomy" id="578462"/>
    <lineage>
        <taxon>Eukaryota</taxon>
        <taxon>Fungi</taxon>
        <taxon>Fungi incertae sedis</taxon>
        <taxon>Blastocladiomycota</taxon>
        <taxon>Blastocladiomycetes</taxon>
        <taxon>Blastocladiales</taxon>
        <taxon>Blastocladiaceae</taxon>
        <taxon>Allomyces</taxon>
    </lineage>
</organism>
<feature type="region of interest" description="Disordered" evidence="15">
    <location>
        <begin position="1"/>
        <end position="35"/>
    </location>
</feature>
<gene>
    <name evidence="17" type="ORF">AMAG_16574</name>
</gene>
<keyword evidence="4 14" id="KW-0963">Cytoplasm</keyword>
<comment type="catalytic activity">
    <reaction evidence="12">
        <text>1D-myo-inositol hexakisphosphate + ATP = 1-diphospho-1D-myo-inositol 2,3,4,5,6-pentakisphosphate + ADP</text>
        <dbReference type="Rhea" id="RHEA:37459"/>
        <dbReference type="ChEBI" id="CHEBI:30616"/>
        <dbReference type="ChEBI" id="CHEBI:58130"/>
        <dbReference type="ChEBI" id="CHEBI:74946"/>
        <dbReference type="ChEBI" id="CHEBI:456216"/>
        <dbReference type="EC" id="2.7.4.24"/>
    </reaction>
    <physiologicalReaction direction="left-to-right" evidence="12">
        <dbReference type="Rhea" id="RHEA:37460"/>
    </physiologicalReaction>
</comment>
<evidence type="ECO:0000256" key="9">
    <source>
        <dbReference type="ARBA" id="ARBA00022840"/>
    </source>
</evidence>